<sequence>MNTLHHCYYQEETTVSNALVLWSCLFAIVVSITVTFKWKINLGFLTMGFAFIIGCMMQGETFDKIYGYWPDTIVSFLIGASLLFGFAAENGTMKVLGDKLLWKFRKNMNYIPFLIFFMAMILGFLGAGPATIVILTPLAYLIGTKARVDPMLIVLSIAMGYITAGYNPWTGSGAIFLGLVEKNAGAAGAATAFPTYMKIWMTFIFKQLLFITIFFVFYQIFKKKWNKKNQGSLAVEESPAAAEFMIEKPADLNPVQKKTLTLILISCIVMVVPSLLNVWLHPSGEFFKHLLQLIKPQSVLLIAAVFASIMKLADQKKVIDRLPISAILMIVGVTFLIGIATKAGLIDILVAFFKGAHIPKFLVAPALSVLAGVLCIFGSATFVVAPLLFTMVPALSTALGIDPVSLYAAIVIGADGVGSISPFGDAGSKFIAFTPEALKERMITRQFGMMFVVGIMCGLGALLGLWNIFAH</sequence>
<feature type="transmembrane region" description="Helical" evidence="1">
    <location>
        <begin position="42"/>
        <end position="59"/>
    </location>
</feature>
<dbReference type="AlphaFoldDB" id="A0A4Q9DP11"/>
<gene>
    <name evidence="3" type="ORF">EYB31_20165</name>
</gene>
<dbReference type="Proteomes" id="UP000293142">
    <property type="component" value="Unassembled WGS sequence"/>
</dbReference>
<proteinExistence type="predicted"/>
<dbReference type="EMBL" id="SIRE01000014">
    <property type="protein sequence ID" value="TBL76313.1"/>
    <property type="molecule type" value="Genomic_DNA"/>
</dbReference>
<dbReference type="RefSeq" id="WP_131015220.1">
    <property type="nucleotide sequence ID" value="NZ_SIRE01000014.1"/>
</dbReference>
<comment type="caution">
    <text evidence="3">The sequence shown here is derived from an EMBL/GenBank/DDBJ whole genome shotgun (WGS) entry which is preliminary data.</text>
</comment>
<dbReference type="OrthoDB" id="2814158at2"/>
<feature type="transmembrane region" description="Helical" evidence="1">
    <location>
        <begin position="109"/>
        <end position="142"/>
    </location>
</feature>
<feature type="transmembrane region" description="Helical" evidence="1">
    <location>
        <begin position="15"/>
        <end position="35"/>
    </location>
</feature>
<keyword evidence="1" id="KW-0472">Membrane</keyword>
<keyword evidence="4" id="KW-1185">Reference proteome</keyword>
<dbReference type="Pfam" id="PF07158">
    <property type="entry name" value="MatC_N"/>
    <property type="match status" value="2"/>
</dbReference>
<feature type="transmembrane region" description="Helical" evidence="1">
    <location>
        <begin position="260"/>
        <end position="280"/>
    </location>
</feature>
<evidence type="ECO:0000313" key="4">
    <source>
        <dbReference type="Proteomes" id="UP000293142"/>
    </source>
</evidence>
<feature type="transmembrane region" description="Helical" evidence="1">
    <location>
        <begin position="292"/>
        <end position="310"/>
    </location>
</feature>
<feature type="domain" description="Dicarboxylate carrier MatC N-terminal" evidence="2">
    <location>
        <begin position="26"/>
        <end position="160"/>
    </location>
</feature>
<keyword evidence="1" id="KW-1133">Transmembrane helix</keyword>
<feature type="transmembrane region" description="Helical" evidence="1">
    <location>
        <begin position="322"/>
        <end position="341"/>
    </location>
</feature>
<protein>
    <recommendedName>
        <fullName evidence="2">Dicarboxylate carrier MatC N-terminal domain-containing protein</fullName>
    </recommendedName>
</protein>
<evidence type="ECO:0000313" key="3">
    <source>
        <dbReference type="EMBL" id="TBL76313.1"/>
    </source>
</evidence>
<feature type="transmembrane region" description="Helical" evidence="1">
    <location>
        <begin position="447"/>
        <end position="469"/>
    </location>
</feature>
<reference evidence="3 4" key="1">
    <citation type="submission" date="2019-02" db="EMBL/GenBank/DDBJ databases">
        <title>Paenibacillus sp. nov., isolated from surface-sterilized tissue of Thalictrum simplex L.</title>
        <authorList>
            <person name="Tuo L."/>
        </authorList>
    </citation>
    <scope>NUCLEOTIDE SEQUENCE [LARGE SCALE GENOMIC DNA]</scope>
    <source>
        <strain evidence="3 4">N2SHLJ1</strain>
    </source>
</reference>
<name>A0A4Q9DP11_9BACL</name>
<feature type="transmembrane region" description="Helical" evidence="1">
    <location>
        <begin position="199"/>
        <end position="221"/>
    </location>
</feature>
<feature type="transmembrane region" description="Helical" evidence="1">
    <location>
        <begin position="65"/>
        <end position="88"/>
    </location>
</feature>
<accession>A0A4Q9DP11</accession>
<evidence type="ECO:0000256" key="1">
    <source>
        <dbReference type="SAM" id="Phobius"/>
    </source>
</evidence>
<feature type="transmembrane region" description="Helical" evidence="1">
    <location>
        <begin position="361"/>
        <end position="389"/>
    </location>
</feature>
<feature type="domain" description="Dicarboxylate carrier MatC N-terminal" evidence="2">
    <location>
        <begin position="303"/>
        <end position="416"/>
    </location>
</feature>
<dbReference type="InterPro" id="IPR009827">
    <property type="entry name" value="MatC_N"/>
</dbReference>
<keyword evidence="1" id="KW-0812">Transmembrane</keyword>
<evidence type="ECO:0000259" key="2">
    <source>
        <dbReference type="Pfam" id="PF07158"/>
    </source>
</evidence>
<organism evidence="3 4">
    <name type="scientific">Paenibacillus thalictri</name>
    <dbReference type="NCBI Taxonomy" id="2527873"/>
    <lineage>
        <taxon>Bacteria</taxon>
        <taxon>Bacillati</taxon>
        <taxon>Bacillota</taxon>
        <taxon>Bacilli</taxon>
        <taxon>Bacillales</taxon>
        <taxon>Paenibacillaceae</taxon>
        <taxon>Paenibacillus</taxon>
    </lineage>
</organism>